<dbReference type="PROSITE" id="PS50878">
    <property type="entry name" value="RT_POL"/>
    <property type="match status" value="1"/>
</dbReference>
<reference evidence="3 4" key="1">
    <citation type="submission" date="2024-07" db="EMBL/GenBank/DDBJ databases">
        <authorList>
            <person name="Pitt A."/>
            <person name="Hahn M.W."/>
        </authorList>
    </citation>
    <scope>NUCLEOTIDE SEQUENCE [LARGE SCALE GENOMIC DNA]</scope>
    <source>
        <strain evidence="3 4">1-SAACH-A3</strain>
    </source>
</reference>
<keyword evidence="3" id="KW-0808">Transferase</keyword>
<evidence type="ECO:0000259" key="2">
    <source>
        <dbReference type="PROSITE" id="PS50878"/>
    </source>
</evidence>
<protein>
    <submittedName>
        <fullName evidence="3">Antiviral reverse transcriptase Drt3a</fullName>
    </submittedName>
</protein>
<dbReference type="InterPro" id="IPR000477">
    <property type="entry name" value="RT_dom"/>
</dbReference>
<accession>A0ABW8RVK0</accession>
<evidence type="ECO:0000256" key="1">
    <source>
        <dbReference type="SAM" id="Coils"/>
    </source>
</evidence>
<proteinExistence type="predicted"/>
<evidence type="ECO:0000313" key="4">
    <source>
        <dbReference type="Proteomes" id="UP001623558"/>
    </source>
</evidence>
<keyword evidence="4" id="KW-1185">Reference proteome</keyword>
<evidence type="ECO:0000313" key="3">
    <source>
        <dbReference type="EMBL" id="MFL0162755.1"/>
    </source>
</evidence>
<feature type="coiled-coil region" evidence="1">
    <location>
        <begin position="33"/>
        <end position="80"/>
    </location>
</feature>
<dbReference type="RefSeq" id="WP_406751586.1">
    <property type="nucleotide sequence ID" value="NZ_JBEWZH010000007.1"/>
</dbReference>
<dbReference type="CDD" id="cd01646">
    <property type="entry name" value="RT_Bac_retron_I"/>
    <property type="match status" value="1"/>
</dbReference>
<keyword evidence="3" id="KW-0695">RNA-directed DNA polymerase</keyword>
<comment type="caution">
    <text evidence="3">The sequence shown here is derived from an EMBL/GenBank/DDBJ whole genome shotgun (WGS) entry which is preliminary data.</text>
</comment>
<name>A0ABW8RVK0_9BACT</name>
<organism evidence="3 4">
    <name type="scientific">Aquirufa salirivi</name>
    <dbReference type="NCBI Taxonomy" id="3104729"/>
    <lineage>
        <taxon>Bacteria</taxon>
        <taxon>Pseudomonadati</taxon>
        <taxon>Bacteroidota</taxon>
        <taxon>Cytophagia</taxon>
        <taxon>Cytophagales</taxon>
        <taxon>Flectobacillaceae</taxon>
        <taxon>Aquirufa</taxon>
    </lineage>
</organism>
<dbReference type="Proteomes" id="UP001623558">
    <property type="component" value="Unassembled WGS sequence"/>
</dbReference>
<sequence>MLDQSFSIENFRKILDIENRKGYYLEGDFFSDIKEISKKIKEVNAEIRILKQKGLDNKSFIEERNTINEKKDKLNEQREQKLTMKLTTISSNVTAQEFKIKIVKDISITDKPVYKTEYNLENILTLKQLQYNFRKLYKVKQSSRYAIISQLKNLLDDGFPKIILKTDIKEFYESIPHDNLLNKINDDNLLTHLSMRFIQQILNTFKHESGTTNGVPRGIGISPYLTELYMRDIDAKIKLLPNLMYYARYVDDIILIFMPQIINTNRYYQIEVKEVLSKEELIMNESIGKTKLIDLSNKNINQQYEFEYLGYKFISGYKSNKHIPLKLTISSRKKQQYEDRLKKAFELYAKQSKQNEKKARKLFVKRIKFLTSNTRLVNNKRNVITGIYYTNSLISTTDDLKDLDLCFDEFITSFALQETLASRIRNSNSFVSGFDPTNISKFSTVELNKIMNHWTK</sequence>
<feature type="domain" description="Reverse transcriptase" evidence="2">
    <location>
        <begin position="70"/>
        <end position="313"/>
    </location>
</feature>
<dbReference type="Pfam" id="PF00078">
    <property type="entry name" value="RVT_1"/>
    <property type="match status" value="1"/>
</dbReference>
<dbReference type="NCBIfam" id="NF041747">
    <property type="entry name" value="Drt3a"/>
    <property type="match status" value="1"/>
</dbReference>
<keyword evidence="3" id="KW-0548">Nucleotidyltransferase</keyword>
<dbReference type="EMBL" id="JBEWZH010000007">
    <property type="protein sequence ID" value="MFL0162755.1"/>
    <property type="molecule type" value="Genomic_DNA"/>
</dbReference>
<dbReference type="GO" id="GO:0003964">
    <property type="term" value="F:RNA-directed DNA polymerase activity"/>
    <property type="evidence" value="ECO:0007669"/>
    <property type="project" value="UniProtKB-KW"/>
</dbReference>
<gene>
    <name evidence="3" type="primary">drt3a</name>
    <name evidence="3" type="ORF">U0R11_10165</name>
</gene>
<keyword evidence="1" id="KW-0175">Coiled coil</keyword>